<organism evidence="9">
    <name type="scientific">Blastobotrys adeninivorans</name>
    <name type="common">Yeast</name>
    <name type="synonym">Arxula adeninivorans</name>
    <dbReference type="NCBI Taxonomy" id="409370"/>
    <lineage>
        <taxon>Eukaryota</taxon>
        <taxon>Fungi</taxon>
        <taxon>Dikarya</taxon>
        <taxon>Ascomycota</taxon>
        <taxon>Saccharomycotina</taxon>
        <taxon>Dipodascomycetes</taxon>
        <taxon>Dipodascales</taxon>
        <taxon>Trichomonascaceae</taxon>
        <taxon>Blastobotrys</taxon>
    </lineage>
</organism>
<dbReference type="PANTHER" id="PTHR33911:SF1">
    <property type="entry name" value="RRNA-PROCESSING PROTEIN EFG1"/>
    <property type="match status" value="1"/>
</dbReference>
<evidence type="ECO:0000313" key="9">
    <source>
        <dbReference type="EMBL" id="CDP35609.1"/>
    </source>
</evidence>
<feature type="region of interest" description="Disordered" evidence="8">
    <location>
        <begin position="146"/>
        <end position="209"/>
    </location>
</feature>
<accession>A0A060T480</accession>
<dbReference type="GO" id="GO:0030688">
    <property type="term" value="C:preribosome, small subunit precursor"/>
    <property type="evidence" value="ECO:0007669"/>
    <property type="project" value="TreeGrafter"/>
</dbReference>
<dbReference type="EMBL" id="HG937693">
    <property type="protein sequence ID" value="CDP35609.1"/>
    <property type="molecule type" value="Genomic_DNA"/>
</dbReference>
<evidence type="ECO:0000256" key="7">
    <source>
        <dbReference type="ARBA" id="ARBA00023242"/>
    </source>
</evidence>
<dbReference type="Pfam" id="PF10153">
    <property type="entry name" value="Efg1"/>
    <property type="match status" value="1"/>
</dbReference>
<dbReference type="GO" id="GO:0000462">
    <property type="term" value="P:maturation of SSU-rRNA from tricistronic rRNA transcript (SSU-rRNA, 5.8S rRNA, LSU-rRNA)"/>
    <property type="evidence" value="ECO:0007669"/>
    <property type="project" value="TreeGrafter"/>
</dbReference>
<evidence type="ECO:0000256" key="1">
    <source>
        <dbReference type="ARBA" id="ARBA00004604"/>
    </source>
</evidence>
<evidence type="ECO:0000256" key="2">
    <source>
        <dbReference type="ARBA" id="ARBA00006916"/>
    </source>
</evidence>
<evidence type="ECO:0000256" key="5">
    <source>
        <dbReference type="ARBA" id="ARBA00022552"/>
    </source>
</evidence>
<evidence type="ECO:0000256" key="8">
    <source>
        <dbReference type="SAM" id="MobiDB-lite"/>
    </source>
</evidence>
<reference evidence="9" key="2">
    <citation type="submission" date="2014-06" db="EMBL/GenBank/DDBJ databases">
        <title>The complete genome of Blastobotrys (Arxula) adeninivorans LS3 - a yeast of biotechnological interest.</title>
        <authorList>
            <person name="Kunze G."/>
            <person name="Gaillardin C."/>
            <person name="Czernicka M."/>
            <person name="Durrens P."/>
            <person name="Martin T."/>
            <person name="Boer E."/>
            <person name="Gabaldon T."/>
            <person name="Cruz J."/>
            <person name="Talla E."/>
            <person name="Marck C."/>
            <person name="Goffeau A."/>
            <person name="Barbe V."/>
            <person name="Baret P."/>
            <person name="Baronian K."/>
            <person name="Beier S."/>
            <person name="Bleykasten C."/>
            <person name="Bode R."/>
            <person name="Casaregola S."/>
            <person name="Despons L."/>
            <person name="Fairhead C."/>
            <person name="Giersberg M."/>
            <person name="Gierski P."/>
            <person name="Hahnel U."/>
            <person name="Hartmann A."/>
            <person name="Jankowska D."/>
            <person name="Jubin C."/>
            <person name="Jung P."/>
            <person name="Lafontaine I."/>
            <person name="Leh-Louis V."/>
            <person name="Lemaire M."/>
            <person name="Marcet-Houben M."/>
            <person name="Mascher M."/>
            <person name="Morel G."/>
            <person name="Richard G.-F."/>
            <person name="Riechen J."/>
            <person name="Sacerdot C."/>
            <person name="Sarkar A."/>
            <person name="Savel G."/>
            <person name="Schacherer J."/>
            <person name="Sherman D."/>
            <person name="Straub M.-L."/>
            <person name="Stein N."/>
            <person name="Thierry A."/>
            <person name="Trautwein-Schult A."/>
            <person name="Westhof E."/>
            <person name="Worch S."/>
            <person name="Dujon B."/>
            <person name="Souciet J.-L."/>
            <person name="Wincker P."/>
            <person name="Scholz U."/>
            <person name="Neuveglise N."/>
        </authorList>
    </citation>
    <scope>NUCLEOTIDE SEQUENCE</scope>
    <source>
        <strain evidence="9">LS3</strain>
    </source>
</reference>
<name>A0A060T480_BLAAD</name>
<dbReference type="AlphaFoldDB" id="A0A060T480"/>
<proteinExistence type="inferred from homology"/>
<dbReference type="InterPro" id="IPR050786">
    <property type="entry name" value="EFG1_rRNA-proc"/>
</dbReference>
<evidence type="ECO:0000256" key="3">
    <source>
        <dbReference type="ARBA" id="ARBA00018689"/>
    </source>
</evidence>
<gene>
    <name evidence="9" type="ORF">GNLVRS02_ARAD1C39424g</name>
</gene>
<dbReference type="PANTHER" id="PTHR33911">
    <property type="entry name" value="RRNA-PROCESSING PROTEIN EFG1"/>
    <property type="match status" value="1"/>
</dbReference>
<keyword evidence="5" id="KW-0698">rRNA processing</keyword>
<protein>
    <recommendedName>
        <fullName evidence="3">rRNA-processing protein EFG1</fullName>
    </recommendedName>
    <alternativeName>
        <fullName evidence="4">rRNA-processing protein efg1</fullName>
    </alternativeName>
</protein>
<sequence>MGPKRNRNRNEVQSTGGGTAKIKKKIRDLNRLLRKPDLDADKRVECERALKSFQSQLEDAQYTNKVRTIAKKYHMVRFFERKKATRRLKNAIKNKQDVLKAEIDLYYTVLFPKEKPYVSLYPKEGADSSREQRQAFKDRLRAQIEEGSLPSGLDNGQSKALTYVSRIRPSKEAKHAPKEKHHDDDDDDNENDDEEEDEEEDGEGDEFFE</sequence>
<dbReference type="PhylomeDB" id="A0A060T480"/>
<evidence type="ECO:0000256" key="6">
    <source>
        <dbReference type="ARBA" id="ARBA00023054"/>
    </source>
</evidence>
<keyword evidence="7" id="KW-0539">Nucleus</keyword>
<feature type="compositionally biased region" description="Acidic residues" evidence="8">
    <location>
        <begin position="184"/>
        <end position="209"/>
    </location>
</feature>
<reference evidence="9" key="1">
    <citation type="submission" date="2014-02" db="EMBL/GenBank/DDBJ databases">
        <authorList>
            <person name="Genoscope - CEA"/>
        </authorList>
    </citation>
    <scope>NUCLEOTIDE SEQUENCE</scope>
    <source>
        <strain evidence="9">LS3</strain>
    </source>
</reference>
<keyword evidence="6" id="KW-0175">Coiled coil</keyword>
<dbReference type="GO" id="GO:0005730">
    <property type="term" value="C:nucleolus"/>
    <property type="evidence" value="ECO:0007669"/>
    <property type="project" value="UniProtKB-SubCell"/>
</dbReference>
<feature type="region of interest" description="Disordered" evidence="8">
    <location>
        <begin position="1"/>
        <end position="20"/>
    </location>
</feature>
<comment type="subcellular location">
    <subcellularLocation>
        <location evidence="1">Nucleus</location>
        <location evidence="1">Nucleolus</location>
    </subcellularLocation>
</comment>
<comment type="similarity">
    <text evidence="2">Belongs to the EFG1 family.</text>
</comment>
<evidence type="ECO:0000256" key="4">
    <source>
        <dbReference type="ARBA" id="ARBA00019827"/>
    </source>
</evidence>
<dbReference type="InterPro" id="IPR019310">
    <property type="entry name" value="Efg1"/>
</dbReference>
<feature type="compositionally biased region" description="Basic and acidic residues" evidence="8">
    <location>
        <begin position="169"/>
        <end position="183"/>
    </location>
</feature>